<dbReference type="Proteomes" id="UP000326532">
    <property type="component" value="Unassembled WGS sequence"/>
</dbReference>
<feature type="region of interest" description="Disordered" evidence="1">
    <location>
        <begin position="135"/>
        <end position="169"/>
    </location>
</feature>
<proteinExistence type="predicted"/>
<accession>A0A5N6DBK3</accession>
<feature type="compositionally biased region" description="Low complexity" evidence="1">
    <location>
        <begin position="159"/>
        <end position="169"/>
    </location>
</feature>
<dbReference type="AlphaFoldDB" id="A0A5N6DBK3"/>
<dbReference type="VEuPathDB" id="FungiDB:BDV34DRAFT_228252"/>
<reference evidence="2 3" key="1">
    <citation type="submission" date="2019-04" db="EMBL/GenBank/DDBJ databases">
        <title>Fungal friends and foes A comparative genomics study of 23 Aspergillus species from section Flavi.</title>
        <authorList>
            <consortium name="DOE Joint Genome Institute"/>
            <person name="Kjaerbolling I."/>
            <person name="Vesth T.C."/>
            <person name="Frisvad J.C."/>
            <person name="Nybo J.L."/>
            <person name="Theobald S."/>
            <person name="Kildgaard S."/>
            <person name="Petersen T.I."/>
            <person name="Kuo A."/>
            <person name="Sato A."/>
            <person name="Lyhne E.K."/>
            <person name="Kogle M.E."/>
            <person name="Wiebenga A."/>
            <person name="Kun R.S."/>
            <person name="Lubbers R.J."/>
            <person name="Makela M.R."/>
            <person name="Barry K."/>
            <person name="Chovatia M."/>
            <person name="Clum A."/>
            <person name="Daum C."/>
            <person name="Haridas S."/>
            <person name="He G."/>
            <person name="LaButti K."/>
            <person name="Lipzen A."/>
            <person name="Mondo S."/>
            <person name="Pangilinan J."/>
            <person name="Riley R."/>
            <person name="Salamov A."/>
            <person name="Simmons B.A."/>
            <person name="Magnuson J.K."/>
            <person name="Henrissat B."/>
            <person name="Mortensen U.H."/>
            <person name="Larsen T.O."/>
            <person name="De vries R.P."/>
            <person name="Grigoriev I.V."/>
            <person name="Machida M."/>
            <person name="Baker S.E."/>
            <person name="Andersen M.R."/>
        </authorList>
    </citation>
    <scope>NUCLEOTIDE SEQUENCE [LARGE SCALE GENOMIC DNA]</scope>
    <source>
        <strain evidence="2 3">CBS 117618</strain>
    </source>
</reference>
<keyword evidence="3" id="KW-1185">Reference proteome</keyword>
<name>A0A5N6DBK3_ASPPA</name>
<protein>
    <submittedName>
        <fullName evidence="2">Uncharacterized protein</fullName>
    </submittedName>
</protein>
<evidence type="ECO:0000256" key="1">
    <source>
        <dbReference type="SAM" id="MobiDB-lite"/>
    </source>
</evidence>
<evidence type="ECO:0000313" key="2">
    <source>
        <dbReference type="EMBL" id="KAB8202595.1"/>
    </source>
</evidence>
<dbReference type="EMBL" id="ML735002">
    <property type="protein sequence ID" value="KAB8202595.1"/>
    <property type="molecule type" value="Genomic_DNA"/>
</dbReference>
<gene>
    <name evidence="2" type="ORF">BDV34DRAFT_228252</name>
</gene>
<evidence type="ECO:0000313" key="3">
    <source>
        <dbReference type="Proteomes" id="UP000326532"/>
    </source>
</evidence>
<organism evidence="2 3">
    <name type="scientific">Aspergillus parasiticus</name>
    <dbReference type="NCBI Taxonomy" id="5067"/>
    <lineage>
        <taxon>Eukaryota</taxon>
        <taxon>Fungi</taxon>
        <taxon>Dikarya</taxon>
        <taxon>Ascomycota</taxon>
        <taxon>Pezizomycotina</taxon>
        <taxon>Eurotiomycetes</taxon>
        <taxon>Eurotiomycetidae</taxon>
        <taxon>Eurotiales</taxon>
        <taxon>Aspergillaceae</taxon>
        <taxon>Aspergillus</taxon>
        <taxon>Aspergillus subgen. Circumdati</taxon>
    </lineage>
</organism>
<sequence length="169" mass="18912">MTSLKVYPIRFSRNVKKVMENANEVGRGFMQARDSKLLAHTGWAFVPEQNETNFVFVSGDVVIDFEEKFMAHLDWKPVRKLPSTRYRRGRMNQGTAECLASPEAVNASRAADPALVQPAKPLTYPGWVNQYPSQSSFAPPQAQPGYNLAAGPPPVTSLYQQPQQPQYVL</sequence>